<dbReference type="AlphaFoldDB" id="A0A448XN78"/>
<organism evidence="1 2">
    <name type="scientific">Protopolystoma xenopodis</name>
    <dbReference type="NCBI Taxonomy" id="117903"/>
    <lineage>
        <taxon>Eukaryota</taxon>
        <taxon>Metazoa</taxon>
        <taxon>Spiralia</taxon>
        <taxon>Lophotrochozoa</taxon>
        <taxon>Platyhelminthes</taxon>
        <taxon>Monogenea</taxon>
        <taxon>Polyopisthocotylea</taxon>
        <taxon>Polystomatidea</taxon>
        <taxon>Polystomatidae</taxon>
        <taxon>Protopolystoma</taxon>
    </lineage>
</organism>
<dbReference type="EMBL" id="CAAALY010266425">
    <property type="protein sequence ID" value="VEL40777.1"/>
    <property type="molecule type" value="Genomic_DNA"/>
</dbReference>
<reference evidence="1" key="1">
    <citation type="submission" date="2018-11" db="EMBL/GenBank/DDBJ databases">
        <authorList>
            <consortium name="Pathogen Informatics"/>
        </authorList>
    </citation>
    <scope>NUCLEOTIDE SEQUENCE</scope>
</reference>
<gene>
    <name evidence="1" type="ORF">PXEA_LOCUS34217</name>
</gene>
<proteinExistence type="predicted"/>
<evidence type="ECO:0000313" key="2">
    <source>
        <dbReference type="Proteomes" id="UP000784294"/>
    </source>
</evidence>
<accession>A0A448XN78</accession>
<sequence>MDETKIHQETLVTLSFHAENLAGQQKFYPSDATLELLHPKCLDMSNQINQLHGNLEKRCRILTLCIESMSHIHSRLDEASAWLDPIDCRLAATGLPILSEDPAESLNAASNFKISGRIVDELSAIQTELAVKQSDLTSLSVVLQKFINLSCQFAAIHRALEASPLRREDIHPASPTFSIDSHTCLAESSLRNAVHSILDRHADLQERVSGVSVDLARTVDLYDGLNCNLTLLDNQLNGLEAADQTALENGIQEIIKQSVDIRVNLQVRYLHDFVQFAFFSL</sequence>
<protein>
    <submittedName>
        <fullName evidence="1">Uncharacterized protein</fullName>
    </submittedName>
</protein>
<dbReference type="Proteomes" id="UP000784294">
    <property type="component" value="Unassembled WGS sequence"/>
</dbReference>
<keyword evidence="2" id="KW-1185">Reference proteome</keyword>
<name>A0A448XN78_9PLAT</name>
<comment type="caution">
    <text evidence="1">The sequence shown here is derived from an EMBL/GenBank/DDBJ whole genome shotgun (WGS) entry which is preliminary data.</text>
</comment>
<evidence type="ECO:0000313" key="1">
    <source>
        <dbReference type="EMBL" id="VEL40777.1"/>
    </source>
</evidence>